<evidence type="ECO:0000256" key="1">
    <source>
        <dbReference type="SAM" id="MobiDB-lite"/>
    </source>
</evidence>
<dbReference type="Proteomes" id="UP000580250">
    <property type="component" value="Unassembled WGS sequence"/>
</dbReference>
<keyword evidence="2" id="KW-0812">Transmembrane</keyword>
<sequence length="1499" mass="170597">MPPYGGNYSRLSLLFQPQNNNNGCLLSRSHMSLFLLCDLIGLKTSIGWNDYIPKLLHIAVINLDSNDKIICFHSRQIIINICLMFIADDVSLVQVATTLLKNQLRNQENIKESNLDEVGLNLNNSATNNGRINRISTITTSATNNAENSSLASESIGNSPYNNLNNNKEKYLNNLNLIPNYYKEQLFAVDALFCSKTELLKCLLFCLSQNKNTSLWTFEDTTQRCWITESSKYVGRFVQRLVDFLQTKLPELATNWTQFAIHFAFNISNRHYFGRSFQIAGSLGTSPVPFIPLLISRLVDIFSENNDETQSFIIELFICLQRMVQSVDNNSKTFSNGHCRSISYTRNFWEPLEANKKDEKKDIRHSLLLSSNFDINNKTPLKRSKSASMPKINNETNLYLTEENILAFSQIATISLLMLESNVDNEFLIGLHTFDKILQASGNQRFEFLVRLEKIVNKSWELPNNTEIVALALKGILYPFHGYECSISIFSKCLLNLNQKIVCSNSKESFALIVTASLPYCIQNFNSPTSLCSKLAQSIATHCRTELDQLSKEKGVNLDTFSDHPLSNLITMMDQYREQKFPRDHPQWTKCVINYLLDAFKPDTFQLIIVLTEMLERSPIALHSSLLDMLLLLFNYGNLNNCPPAYFNSQIVKTIFKHIHGSSSREASRIFKVILEQWNAISVDKISQNEKDFLAKRKPEFEIRFEKPFLHEISVDKLSSMDSFGSARQKACLNNFLKIFSFLAQKKLLTLFSTFGLPIGATRHLSLLSKSFTDIQQDQLIGINIEEKEGGGNIQKQQQHQSNLKLESKDDYSTKTNQQPNIDRMSSPKSFGGGGGGPSSLGGGGQGGGGGNLLQQDHHSSANSCELISLRTTDSFPRVFKEFDFLEAEHDSVSESAESCFNWLSTMRTPRVCSEINDINTQMIKTNLVMMKKSFMKTMIWIVIIQIIILVVMILILQNRLEEEDEGGEDVEEEEEMGGGRREMVGGRKEEKSELRRESELIRRGNESNLMRICGGDSQENNQLIDEHKMVVMRRKENKKFSKILLSSISPRKQQQQNQQQFPSSSTTSTISPLLNTTTKHKLIGRRNSSAESSSQHSNSLHTTTTHSIIPLFSEIQQQHQQFKQQQNTKCFDEEQQQQQNNYLRLECSHHISGMVEHLWNNLISRLDNDQNGIIISNSIILLTQLFREKSIFLVRILRDSLDIFNPSQQQQQKMSSDISQLFLHSLNFLLKFVECPFLFVSSQFINSSNLLDSIKIALFELREHFDAFNEHYEQSLRALNMVKTSQKLLLISGAENKNNNFGDTTTTSSLTTTSTINNSFNQQFQIIKNQEFLLYKSLHKLCFQLLLVVEKFIEMCLSVQNFNNSQESDLTPAVASLQKELLSHLSTSSSLDSFKTSNLSLEGGGGNTCCSNSSSIISKQQNFDLNQSRDVLMLHTTNKQFRNAFGKLTQLRSQYCNTFNGQFGCCEQIDVDVLLLNFCRSHCSLRVWAMIGSFEQLN</sequence>
<dbReference type="PANTHER" id="PTHR12295:SF30">
    <property type="entry name" value="PROTEIN FURRY"/>
    <property type="match status" value="1"/>
</dbReference>
<accession>A0A6V7VEZ0</accession>
<feature type="compositionally biased region" description="Gly residues" evidence="1">
    <location>
        <begin position="831"/>
        <end position="852"/>
    </location>
</feature>
<dbReference type="GO" id="GO:0030427">
    <property type="term" value="C:site of polarized growth"/>
    <property type="evidence" value="ECO:0007669"/>
    <property type="project" value="TreeGrafter"/>
</dbReference>
<dbReference type="InterPro" id="IPR025481">
    <property type="entry name" value="Cell_Morphogen_C"/>
</dbReference>
<dbReference type="PANTHER" id="PTHR12295">
    <property type="entry name" value="FURRY-RELATED"/>
    <property type="match status" value="1"/>
</dbReference>
<organism evidence="5 6">
    <name type="scientific">Meloidogyne enterolobii</name>
    <name type="common">Root-knot nematode worm</name>
    <name type="synonym">Meloidogyne mayaguensis</name>
    <dbReference type="NCBI Taxonomy" id="390850"/>
    <lineage>
        <taxon>Eukaryota</taxon>
        <taxon>Metazoa</taxon>
        <taxon>Ecdysozoa</taxon>
        <taxon>Nematoda</taxon>
        <taxon>Chromadorea</taxon>
        <taxon>Rhabditida</taxon>
        <taxon>Tylenchina</taxon>
        <taxon>Tylenchomorpha</taxon>
        <taxon>Tylenchoidea</taxon>
        <taxon>Meloidogynidae</taxon>
        <taxon>Meloidogyninae</taxon>
        <taxon>Meloidogyne</taxon>
    </lineage>
</organism>
<dbReference type="GO" id="GO:0005938">
    <property type="term" value="C:cell cortex"/>
    <property type="evidence" value="ECO:0007669"/>
    <property type="project" value="TreeGrafter"/>
</dbReference>
<dbReference type="Pfam" id="PF14225">
    <property type="entry name" value="MOR2-PAG1_C"/>
    <property type="match status" value="1"/>
</dbReference>
<feature type="region of interest" description="Disordered" evidence="1">
    <location>
        <begin position="965"/>
        <end position="1001"/>
    </location>
</feature>
<protein>
    <submittedName>
        <fullName evidence="5">Uncharacterized protein</fullName>
    </submittedName>
</protein>
<dbReference type="GO" id="GO:0000902">
    <property type="term" value="P:cell morphogenesis"/>
    <property type="evidence" value="ECO:0007669"/>
    <property type="project" value="InterPro"/>
</dbReference>
<evidence type="ECO:0000259" key="3">
    <source>
        <dbReference type="Pfam" id="PF14225"/>
    </source>
</evidence>
<keyword evidence="2" id="KW-0472">Membrane</keyword>
<name>A0A6V7VEZ0_MELEN</name>
<dbReference type="InterPro" id="IPR045842">
    <property type="entry name" value="Fry_C"/>
</dbReference>
<evidence type="ECO:0000259" key="4">
    <source>
        <dbReference type="Pfam" id="PF19421"/>
    </source>
</evidence>
<dbReference type="GO" id="GO:0031175">
    <property type="term" value="P:neuron projection development"/>
    <property type="evidence" value="ECO:0007669"/>
    <property type="project" value="TreeGrafter"/>
</dbReference>
<feature type="compositionally biased region" description="Acidic residues" evidence="1">
    <location>
        <begin position="965"/>
        <end position="977"/>
    </location>
</feature>
<dbReference type="Pfam" id="PF19421">
    <property type="entry name" value="Fry_C"/>
    <property type="match status" value="1"/>
</dbReference>
<comment type="caution">
    <text evidence="5">The sequence shown here is derived from an EMBL/GenBank/DDBJ whole genome shotgun (WGS) entry which is preliminary data.</text>
</comment>
<feature type="domain" description="Protein furry C-terminal" evidence="4">
    <location>
        <begin position="1218"/>
        <end position="1482"/>
    </location>
</feature>
<feature type="domain" description="Cell morphogenesis protein C-terminal" evidence="3">
    <location>
        <begin position="416"/>
        <end position="676"/>
    </location>
</feature>
<keyword evidence="2" id="KW-1133">Transmembrane helix</keyword>
<gene>
    <name evidence="5" type="ORF">MENT_LOCUS24548</name>
</gene>
<evidence type="ECO:0000313" key="5">
    <source>
        <dbReference type="EMBL" id="CAD2172968.1"/>
    </source>
</evidence>
<feature type="transmembrane region" description="Helical" evidence="2">
    <location>
        <begin position="938"/>
        <end position="957"/>
    </location>
</feature>
<evidence type="ECO:0000256" key="2">
    <source>
        <dbReference type="SAM" id="Phobius"/>
    </source>
</evidence>
<dbReference type="OrthoDB" id="6287725at2759"/>
<feature type="compositionally biased region" description="Basic and acidic residues" evidence="1">
    <location>
        <begin position="978"/>
        <end position="1001"/>
    </location>
</feature>
<dbReference type="EMBL" id="CAJEWN010000209">
    <property type="protein sequence ID" value="CAD2172968.1"/>
    <property type="molecule type" value="Genomic_DNA"/>
</dbReference>
<feature type="region of interest" description="Disordered" evidence="1">
    <location>
        <begin position="791"/>
        <end position="856"/>
    </location>
</feature>
<feature type="region of interest" description="Disordered" evidence="1">
    <location>
        <begin position="1048"/>
        <end position="1104"/>
    </location>
</feature>
<dbReference type="InterPro" id="IPR039867">
    <property type="entry name" value="Furry/Tao3/Mor2"/>
</dbReference>
<feature type="compositionally biased region" description="Low complexity" evidence="1">
    <location>
        <begin position="1048"/>
        <end position="1078"/>
    </location>
</feature>
<proteinExistence type="predicted"/>
<evidence type="ECO:0000313" key="6">
    <source>
        <dbReference type="Proteomes" id="UP000580250"/>
    </source>
</evidence>
<reference evidence="5 6" key="1">
    <citation type="submission" date="2020-08" db="EMBL/GenBank/DDBJ databases">
        <authorList>
            <person name="Koutsovoulos G."/>
            <person name="Danchin GJ E."/>
        </authorList>
    </citation>
    <scope>NUCLEOTIDE SEQUENCE [LARGE SCALE GENOMIC DNA]</scope>
</reference>
<feature type="compositionally biased region" description="Low complexity" evidence="1">
    <location>
        <begin position="1090"/>
        <end position="1104"/>
    </location>
</feature>